<dbReference type="RefSeq" id="WP_144994894.1">
    <property type="nucleotide sequence ID" value="NZ_CP036281.1"/>
</dbReference>
<proteinExistence type="predicted"/>
<gene>
    <name evidence="3" type="ORF">Pla110_16370</name>
</gene>
<dbReference type="InterPro" id="IPR045584">
    <property type="entry name" value="Pilin-like"/>
</dbReference>
<dbReference type="PANTHER" id="PTHR30093:SF2">
    <property type="entry name" value="TYPE II SECRETION SYSTEM PROTEIN H"/>
    <property type="match status" value="1"/>
</dbReference>
<keyword evidence="1" id="KW-1133">Transmembrane helix</keyword>
<sequence>MRKYTRIMQPTTRRGFTLIELLVVMAIISILIALLLPAVQQAREAARRTQCRNNLKQYGIAIHSFHDLYQKLPYYDLAKAAGDGFFYTQTWAGTDLLPFMEAVNVYDTVDPVNDTNVHTDWWSCTTVIVGTPLAFAKCPSTSQDDTVNVTVWGPNGDNTESNGQYAPMTYAFSSGNLQSWCMDWSRDDRGNGYKPDWNSTPEVGPKSGYINIPDERILGPFMRSRAFSLVSIKDGTSNTICMGEAVGGGDWPLCHGRDCNDSTSYENPDTTVLGDFITADFGWAVGQPGDTDQSVNSIIASSGLASTFESFNRNPVIDNHMSVAASGATRTNGDNIRDCDNADHVVGNFRSPHPGGCFFLMCDGSVQWFGETMDTTPRQALGSVNGGETFNIGSIVD</sequence>
<feature type="domain" description="DUF1559" evidence="2">
    <location>
        <begin position="40"/>
        <end position="374"/>
    </location>
</feature>
<accession>A0A518CL22</accession>
<evidence type="ECO:0000313" key="4">
    <source>
        <dbReference type="Proteomes" id="UP000317178"/>
    </source>
</evidence>
<dbReference type="Pfam" id="PF07963">
    <property type="entry name" value="N_methyl"/>
    <property type="match status" value="1"/>
</dbReference>
<dbReference type="NCBIfam" id="TIGR02532">
    <property type="entry name" value="IV_pilin_GFxxxE"/>
    <property type="match status" value="1"/>
</dbReference>
<dbReference type="KEGG" id="plon:Pla110_16370"/>
<reference evidence="3 4" key="1">
    <citation type="submission" date="2019-02" db="EMBL/GenBank/DDBJ databases">
        <title>Deep-cultivation of Planctomycetes and their phenomic and genomic characterization uncovers novel biology.</title>
        <authorList>
            <person name="Wiegand S."/>
            <person name="Jogler M."/>
            <person name="Boedeker C."/>
            <person name="Pinto D."/>
            <person name="Vollmers J."/>
            <person name="Rivas-Marin E."/>
            <person name="Kohn T."/>
            <person name="Peeters S.H."/>
            <person name="Heuer A."/>
            <person name="Rast P."/>
            <person name="Oberbeckmann S."/>
            <person name="Bunk B."/>
            <person name="Jeske O."/>
            <person name="Meyerdierks A."/>
            <person name="Storesund J.E."/>
            <person name="Kallscheuer N."/>
            <person name="Luecker S."/>
            <person name="Lage O.M."/>
            <person name="Pohl T."/>
            <person name="Merkel B.J."/>
            <person name="Hornburger P."/>
            <person name="Mueller R.-W."/>
            <person name="Bruemmer F."/>
            <person name="Labrenz M."/>
            <person name="Spormann A.M."/>
            <person name="Op den Camp H."/>
            <person name="Overmann J."/>
            <person name="Amann R."/>
            <person name="Jetten M.S.M."/>
            <person name="Mascher T."/>
            <person name="Medema M.H."/>
            <person name="Devos D.P."/>
            <person name="Kaster A.-K."/>
            <person name="Ovreas L."/>
            <person name="Rohde M."/>
            <person name="Galperin M.Y."/>
            <person name="Jogler C."/>
        </authorList>
    </citation>
    <scope>NUCLEOTIDE SEQUENCE [LARGE SCALE GENOMIC DNA]</scope>
    <source>
        <strain evidence="3 4">Pla110</strain>
    </source>
</reference>
<dbReference type="OrthoDB" id="255848at2"/>
<dbReference type="InterPro" id="IPR012902">
    <property type="entry name" value="N_methyl_site"/>
</dbReference>
<dbReference type="Proteomes" id="UP000317178">
    <property type="component" value="Chromosome"/>
</dbReference>
<dbReference type="EMBL" id="CP036281">
    <property type="protein sequence ID" value="QDU79917.1"/>
    <property type="molecule type" value="Genomic_DNA"/>
</dbReference>
<keyword evidence="4" id="KW-1185">Reference proteome</keyword>
<feature type="transmembrane region" description="Helical" evidence="1">
    <location>
        <begin position="21"/>
        <end position="39"/>
    </location>
</feature>
<organism evidence="3 4">
    <name type="scientific">Polystyrenella longa</name>
    <dbReference type="NCBI Taxonomy" id="2528007"/>
    <lineage>
        <taxon>Bacteria</taxon>
        <taxon>Pseudomonadati</taxon>
        <taxon>Planctomycetota</taxon>
        <taxon>Planctomycetia</taxon>
        <taxon>Planctomycetales</taxon>
        <taxon>Planctomycetaceae</taxon>
        <taxon>Polystyrenella</taxon>
    </lineage>
</organism>
<dbReference type="Gene3D" id="3.30.700.10">
    <property type="entry name" value="Glycoprotein, Type 4 Pilin"/>
    <property type="match status" value="1"/>
</dbReference>
<keyword evidence="1" id="KW-0472">Membrane</keyword>
<evidence type="ECO:0000259" key="2">
    <source>
        <dbReference type="Pfam" id="PF07596"/>
    </source>
</evidence>
<evidence type="ECO:0000313" key="3">
    <source>
        <dbReference type="EMBL" id="QDU79917.1"/>
    </source>
</evidence>
<name>A0A518CL22_9PLAN</name>
<dbReference type="SUPFAM" id="SSF54523">
    <property type="entry name" value="Pili subunits"/>
    <property type="match status" value="1"/>
</dbReference>
<keyword evidence="1" id="KW-0812">Transmembrane</keyword>
<evidence type="ECO:0000256" key="1">
    <source>
        <dbReference type="SAM" id="Phobius"/>
    </source>
</evidence>
<dbReference type="InterPro" id="IPR027558">
    <property type="entry name" value="Pre_pil_HX9DG_C"/>
</dbReference>
<dbReference type="NCBIfam" id="TIGR04294">
    <property type="entry name" value="pre_pil_HX9DG"/>
    <property type="match status" value="1"/>
</dbReference>
<dbReference type="InterPro" id="IPR011453">
    <property type="entry name" value="DUF1559"/>
</dbReference>
<dbReference type="Pfam" id="PF07596">
    <property type="entry name" value="SBP_bac_10"/>
    <property type="match status" value="1"/>
</dbReference>
<protein>
    <submittedName>
        <fullName evidence="3">Putative major pilin subunit</fullName>
    </submittedName>
</protein>
<dbReference type="AlphaFoldDB" id="A0A518CL22"/>
<dbReference type="PROSITE" id="PS00409">
    <property type="entry name" value="PROKAR_NTER_METHYL"/>
    <property type="match status" value="1"/>
</dbReference>
<dbReference type="PANTHER" id="PTHR30093">
    <property type="entry name" value="GENERAL SECRETION PATHWAY PROTEIN G"/>
    <property type="match status" value="1"/>
</dbReference>